<dbReference type="EMBL" id="CP144749">
    <property type="protein sequence ID" value="WVZ75259.1"/>
    <property type="molecule type" value="Genomic_DNA"/>
</dbReference>
<dbReference type="PROSITE" id="PS50878">
    <property type="entry name" value="RT_POL"/>
    <property type="match status" value="1"/>
</dbReference>
<reference evidence="2 3" key="1">
    <citation type="submission" date="2024-02" db="EMBL/GenBank/DDBJ databases">
        <title>High-quality chromosome-scale genome assembly of Pensacola bahiagrass (Paspalum notatum Flugge var. saurae).</title>
        <authorList>
            <person name="Vega J.M."/>
            <person name="Podio M."/>
            <person name="Orjuela J."/>
            <person name="Siena L.A."/>
            <person name="Pessino S.C."/>
            <person name="Combes M.C."/>
            <person name="Mariac C."/>
            <person name="Albertini E."/>
            <person name="Pupilli F."/>
            <person name="Ortiz J.P.A."/>
            <person name="Leblanc O."/>
        </authorList>
    </citation>
    <scope>NUCLEOTIDE SEQUENCE [LARGE SCALE GENOMIC DNA]</scope>
    <source>
        <strain evidence="2">R1</strain>
        <tissue evidence="2">Leaf</tissue>
    </source>
</reference>
<dbReference type="Pfam" id="PF00078">
    <property type="entry name" value="RVT_1"/>
    <property type="match status" value="1"/>
</dbReference>
<dbReference type="InterPro" id="IPR043502">
    <property type="entry name" value="DNA/RNA_pol_sf"/>
</dbReference>
<dbReference type="CDD" id="cd01650">
    <property type="entry name" value="RT_nLTR_like"/>
    <property type="match status" value="1"/>
</dbReference>
<organism evidence="2 3">
    <name type="scientific">Paspalum notatum var. saurae</name>
    <dbReference type="NCBI Taxonomy" id="547442"/>
    <lineage>
        <taxon>Eukaryota</taxon>
        <taxon>Viridiplantae</taxon>
        <taxon>Streptophyta</taxon>
        <taxon>Embryophyta</taxon>
        <taxon>Tracheophyta</taxon>
        <taxon>Spermatophyta</taxon>
        <taxon>Magnoliopsida</taxon>
        <taxon>Liliopsida</taxon>
        <taxon>Poales</taxon>
        <taxon>Poaceae</taxon>
        <taxon>PACMAD clade</taxon>
        <taxon>Panicoideae</taxon>
        <taxon>Andropogonodae</taxon>
        <taxon>Paspaleae</taxon>
        <taxon>Paspalinae</taxon>
        <taxon>Paspalum</taxon>
    </lineage>
</organism>
<dbReference type="AlphaFoldDB" id="A0AAQ3TLR7"/>
<dbReference type="InterPro" id="IPR026960">
    <property type="entry name" value="RVT-Znf"/>
</dbReference>
<evidence type="ECO:0000313" key="3">
    <source>
        <dbReference type="Proteomes" id="UP001341281"/>
    </source>
</evidence>
<dbReference type="SUPFAM" id="SSF56672">
    <property type="entry name" value="DNA/RNA polymerases"/>
    <property type="match status" value="1"/>
</dbReference>
<evidence type="ECO:0000313" key="2">
    <source>
        <dbReference type="EMBL" id="WVZ75259.1"/>
    </source>
</evidence>
<dbReference type="Proteomes" id="UP001341281">
    <property type="component" value="Chromosome 05"/>
</dbReference>
<dbReference type="InterPro" id="IPR000477">
    <property type="entry name" value="RT_dom"/>
</dbReference>
<accession>A0AAQ3TLR7</accession>
<keyword evidence="3" id="KW-1185">Reference proteome</keyword>
<protein>
    <recommendedName>
        <fullName evidence="1">Reverse transcriptase domain-containing protein</fullName>
    </recommendedName>
</protein>
<dbReference type="PANTHER" id="PTHR33116:SF78">
    <property type="entry name" value="OS12G0587133 PROTEIN"/>
    <property type="match status" value="1"/>
</dbReference>
<sequence length="900" mass="102675">MEGISQEVESSWCKLVAASCPLQVLSVKLGRLASDLQSWSQKKLGNVKLQLRYAKEIIHRLEMAQDNRELSTEEEWLRRQLKRHVLALASLERTIARLRSRLTWLKEGDANTKFFQQQARYRKRKNFMAKFKVGDQVIVGQEEKQEAVWDFYSNLLGVAPDRSSTLNLQNFLHGSVNLSALDEFFTEEEVWAAVKSLPSDKAPGLDGYTGKFYKSCWQIIKGDIMAALSRLLQGDISKLHLLNSAYITLIPKTAEAIEVKDYRPISLVHSFAKLVTKILANRLAPYLKDLQTARVLHRRKEPRILLKLDISKAFDSVLRHRGFGPVWCSVLSKLLFSSTTRILVNGVPGEPIQHQRGLRQGDPLSPMLFIIVMDVISALINRASESGLLQPILASGPTQQVSLYADDVVLFLRPHTEDLILIKEILKVFGNASGLVTNINKCSVTPIHCQDQDITEVQNSFGCMVQDFPCRYLGLPLSVKKLPKAEFYDVIDKIADRLPGWKAAMLHLAGRVTLVRSVLSAIPIYQLMALDIPKWVIKSIDKVRRAFLWKGRKEINGGHCLVAWGRVQRPLDLGGLGILDLETMGWALRMRWLWLKKTEPDRPWANIDIQVHHNSLAMFRISVSSVVKDGTRTLFWSDRWLHGKSLHDLAPSLYEHVSKRAIKGRIVRDTLDNNAWVRDIRGGSVYCSTDRIFAAMGYPCRCGAPPWSGRSTQLDTLSYRTVFNKSAYRCFFVGAVEFEPWQEIWKTWAPPRCKFFIWLAVLNRCWTADRLARRGLQHPERCPLCDQEEETVHHLLITCVFSRTVWFAVLERVRLQEVAPGLNDTTFADWWLQAVQRIPRGCHKGFNSLVILVAWSLWKLRNGCVFYGASPILDSILRTVDEEAKLWCLAGAKGLRRIWP</sequence>
<dbReference type="Pfam" id="PF13966">
    <property type="entry name" value="zf-RVT"/>
    <property type="match status" value="1"/>
</dbReference>
<name>A0AAQ3TLR7_PASNO</name>
<gene>
    <name evidence="2" type="ORF">U9M48_023332</name>
</gene>
<proteinExistence type="predicted"/>
<evidence type="ECO:0000259" key="1">
    <source>
        <dbReference type="PROSITE" id="PS50878"/>
    </source>
</evidence>
<dbReference type="PANTHER" id="PTHR33116">
    <property type="entry name" value="REVERSE TRANSCRIPTASE ZINC-BINDING DOMAIN-CONTAINING PROTEIN-RELATED-RELATED"/>
    <property type="match status" value="1"/>
</dbReference>
<feature type="domain" description="Reverse transcriptase" evidence="1">
    <location>
        <begin position="231"/>
        <end position="477"/>
    </location>
</feature>